<protein>
    <submittedName>
        <fullName evidence="1">6119_t:CDS:1</fullName>
    </submittedName>
</protein>
<organism evidence="1 2">
    <name type="scientific">Cetraspora pellucida</name>
    <dbReference type="NCBI Taxonomy" id="1433469"/>
    <lineage>
        <taxon>Eukaryota</taxon>
        <taxon>Fungi</taxon>
        <taxon>Fungi incertae sedis</taxon>
        <taxon>Mucoromycota</taxon>
        <taxon>Glomeromycotina</taxon>
        <taxon>Glomeromycetes</taxon>
        <taxon>Diversisporales</taxon>
        <taxon>Gigasporaceae</taxon>
        <taxon>Cetraspora</taxon>
    </lineage>
</organism>
<evidence type="ECO:0000313" key="1">
    <source>
        <dbReference type="EMBL" id="CAG8829676.1"/>
    </source>
</evidence>
<evidence type="ECO:0000313" key="2">
    <source>
        <dbReference type="Proteomes" id="UP000789759"/>
    </source>
</evidence>
<feature type="non-terminal residue" evidence="1">
    <location>
        <position position="218"/>
    </location>
</feature>
<accession>A0A9N9PKN0</accession>
<sequence length="218" mass="24807">TIWDEYNIINNGLGKHKGASCKYCPTSWARERAQDMQSHLAMKCKENVPREIRIKVLRDLQSEDDPMPSGSKPTTLKKRKSNPLLSLDAYYDTVEAIDKSKEARANKLLIKWIVSSASSILNAEAANIILKIEKELFKAKNLTLCIDSWCSPLKHSIYAFVIVTNERKQYVYALRDFSKFSHTTKFNTEKIIEVLKNVGPEKFVAITTNAESAMMMAK</sequence>
<gene>
    <name evidence="1" type="ORF">CPELLU_LOCUS20524</name>
</gene>
<proteinExistence type="predicted"/>
<dbReference type="OrthoDB" id="2415357at2759"/>
<keyword evidence="2" id="KW-1185">Reference proteome</keyword>
<comment type="caution">
    <text evidence="1">The sequence shown here is derived from an EMBL/GenBank/DDBJ whole genome shotgun (WGS) entry which is preliminary data.</text>
</comment>
<reference evidence="1" key="1">
    <citation type="submission" date="2021-06" db="EMBL/GenBank/DDBJ databases">
        <authorList>
            <person name="Kallberg Y."/>
            <person name="Tangrot J."/>
            <person name="Rosling A."/>
        </authorList>
    </citation>
    <scope>NUCLEOTIDE SEQUENCE</scope>
    <source>
        <strain evidence="1">FL966</strain>
    </source>
</reference>
<dbReference type="AlphaFoldDB" id="A0A9N9PKN0"/>
<name>A0A9N9PKN0_9GLOM</name>
<dbReference type="EMBL" id="CAJVQA010062617">
    <property type="protein sequence ID" value="CAG8829676.1"/>
    <property type="molecule type" value="Genomic_DNA"/>
</dbReference>
<dbReference type="Proteomes" id="UP000789759">
    <property type="component" value="Unassembled WGS sequence"/>
</dbReference>